<dbReference type="EMBL" id="CP034208">
    <property type="protein sequence ID" value="QBZ63034.1"/>
    <property type="molecule type" value="Genomic_DNA"/>
</dbReference>
<evidence type="ECO:0000256" key="7">
    <source>
        <dbReference type="SAM" id="MobiDB-lite"/>
    </source>
</evidence>
<dbReference type="GO" id="GO:0005634">
    <property type="term" value="C:nucleus"/>
    <property type="evidence" value="ECO:0007669"/>
    <property type="project" value="UniProtKB-SubCell"/>
</dbReference>
<evidence type="ECO:0000256" key="6">
    <source>
        <dbReference type="ARBA" id="ARBA00032319"/>
    </source>
</evidence>
<dbReference type="PANTHER" id="PTHR12945">
    <property type="entry name" value="TRANSLATION INITIATION FACTOR EIF3-RELATED"/>
    <property type="match status" value="1"/>
</dbReference>
<comment type="similarity">
    <text evidence="2">Belongs to the TRM6/GCD10 family.</text>
</comment>
<evidence type="ECO:0000256" key="5">
    <source>
        <dbReference type="ARBA" id="ARBA00023242"/>
    </source>
</evidence>
<dbReference type="Pfam" id="PF04189">
    <property type="entry name" value="Gcd10p"/>
    <property type="match status" value="1"/>
</dbReference>
<evidence type="ECO:0000313" key="9">
    <source>
        <dbReference type="EMBL" id="QBZ63034.1"/>
    </source>
</evidence>
<evidence type="ECO:0000256" key="2">
    <source>
        <dbReference type="ARBA" id="ARBA00008320"/>
    </source>
</evidence>
<dbReference type="GO" id="GO:0031515">
    <property type="term" value="C:tRNA (m1A) methyltransferase complex"/>
    <property type="evidence" value="ECO:0007669"/>
    <property type="project" value="InterPro"/>
</dbReference>
<dbReference type="SUPFAM" id="SSF55729">
    <property type="entry name" value="Acyl-CoA N-acyltransferases (Nat)"/>
    <property type="match status" value="1"/>
</dbReference>
<dbReference type="PANTHER" id="PTHR12945:SF0">
    <property type="entry name" value="TRNA (ADENINE(58)-N(1))-METHYLTRANSFERASE NON-CATALYTIC SUBUNIT TRM6"/>
    <property type="match status" value="1"/>
</dbReference>
<evidence type="ECO:0000256" key="1">
    <source>
        <dbReference type="ARBA" id="ARBA00004123"/>
    </source>
</evidence>
<dbReference type="GO" id="GO:0030488">
    <property type="term" value="P:tRNA methylation"/>
    <property type="evidence" value="ECO:0007669"/>
    <property type="project" value="InterPro"/>
</dbReference>
<sequence length="841" mass="93366">MATSTTAVTIQPATPAEVPTLVDIFDKAFRSEASERLFPRTPDVRDFWEATFNGFLNPKPDTPQSRIFTAKDEAGSIVGMVLWWIVQPGGINPWLDRVAELAPSITREMIVEWAEPQVQNNHKYMGESAHVFLETLAVSDTCRGRGLGEKLVRAVTQVADDLGYPAYLDATLKAISLYERCGFIGQPKGESKSVPMPSSQLNMYELIEANAWVALRLPSDSIKVLQVAPNTTISLGKYGSFPSNLIIERPYHVTYELEDKRPDESFHRIRIVPHTELYADTVAEEAAGVDAESGTPLLAEEDVEYTVVDTGKDEVVARSTQEFIDEDARQTLTMEEIEALKREGAGAGKELITKLMLRHTALDLKTQFSLSKYKLLKTRKYIRRFTVLPYDPIQMGQYLLEDKEAGNKIMEMRDEMTALLACWANVHYGGPGDDAPGSIDTTDPVDLPADYDQTVRERWEQGEKQTLPEAGRWLVVDDTGGLLVASLAEKMGILYPKKGEETSAEAAEKPMQNGNQESLSEDKMEIDTTDNGVISSENVQAEYSVDTTEETATENGASSKANKPIRPKLKRPHDFQVPFSTSNTITLVHQNSQANLSYLRQYGYDVTNPNHPPHPLLPHLLTLTWLQLIYPEADTTYSTPPPIVPPEDIASWKANRRGNYHRKRRRWARIRHIVETARGGNFSGLVVASSMDPISILRHALPLLAGGAPVAVYSPTLEPLTKLADCYSVARRGAWMSCADEEEKQEPEGGAETSASATPGPPKLVRKEGTDEFPVNPTLLLGVSIQTSRVRKWQVLPNRTHPLMTSRGGAEGYVLTGWRAVPAEGKVEARGKFVKKQKREA</sequence>
<dbReference type="InterPro" id="IPR016181">
    <property type="entry name" value="Acyl_CoA_acyltransferase"/>
</dbReference>
<proteinExistence type="inferred from homology"/>
<gene>
    <name evidence="9" type="ORF">PoMZ_11926</name>
</gene>
<evidence type="ECO:0000256" key="3">
    <source>
        <dbReference type="ARBA" id="ARBA00021704"/>
    </source>
</evidence>
<feature type="region of interest" description="Disordered" evidence="7">
    <location>
        <begin position="544"/>
        <end position="571"/>
    </location>
</feature>
<dbReference type="Proteomes" id="UP000294847">
    <property type="component" value="Chromosome 5"/>
</dbReference>
<dbReference type="InterPro" id="IPR000182">
    <property type="entry name" value="GNAT_dom"/>
</dbReference>
<dbReference type="Gene3D" id="3.40.630.30">
    <property type="match status" value="1"/>
</dbReference>
<evidence type="ECO:0000256" key="4">
    <source>
        <dbReference type="ARBA" id="ARBA00022694"/>
    </source>
</evidence>
<name>A0A4P7NLJ9_PYROR</name>
<feature type="domain" description="N-acetyltransferase" evidence="8">
    <location>
        <begin position="8"/>
        <end position="208"/>
    </location>
</feature>
<comment type="subcellular location">
    <subcellularLocation>
        <location evidence="1">Nucleus</location>
    </subcellularLocation>
</comment>
<evidence type="ECO:0000313" key="10">
    <source>
        <dbReference type="Proteomes" id="UP000294847"/>
    </source>
</evidence>
<dbReference type="PROSITE" id="PS51186">
    <property type="entry name" value="GNAT"/>
    <property type="match status" value="1"/>
</dbReference>
<evidence type="ECO:0000259" key="8">
    <source>
        <dbReference type="PROSITE" id="PS51186"/>
    </source>
</evidence>
<accession>A0A4P7NLJ9</accession>
<organism evidence="9 10">
    <name type="scientific">Pyricularia oryzae</name>
    <name type="common">Rice blast fungus</name>
    <name type="synonym">Magnaporthe oryzae</name>
    <dbReference type="NCBI Taxonomy" id="318829"/>
    <lineage>
        <taxon>Eukaryota</taxon>
        <taxon>Fungi</taxon>
        <taxon>Dikarya</taxon>
        <taxon>Ascomycota</taxon>
        <taxon>Pezizomycotina</taxon>
        <taxon>Sordariomycetes</taxon>
        <taxon>Sordariomycetidae</taxon>
        <taxon>Magnaporthales</taxon>
        <taxon>Pyriculariaceae</taxon>
        <taxon>Pyricularia</taxon>
    </lineage>
</organism>
<dbReference type="Pfam" id="PF00583">
    <property type="entry name" value="Acetyltransf_1"/>
    <property type="match status" value="1"/>
</dbReference>
<keyword evidence="5" id="KW-0539">Nucleus</keyword>
<keyword evidence="4" id="KW-0819">tRNA processing</keyword>
<dbReference type="CDD" id="cd04301">
    <property type="entry name" value="NAT_SF"/>
    <property type="match status" value="1"/>
</dbReference>
<feature type="region of interest" description="Disordered" evidence="7">
    <location>
        <begin position="739"/>
        <end position="770"/>
    </location>
</feature>
<dbReference type="GO" id="GO:0016747">
    <property type="term" value="F:acyltransferase activity, transferring groups other than amino-acyl groups"/>
    <property type="evidence" value="ECO:0007669"/>
    <property type="project" value="InterPro"/>
</dbReference>
<reference evidence="9 10" key="1">
    <citation type="journal article" date="2019" name="Mol. Biol. Evol.">
        <title>Blast fungal genomes show frequent chromosomal changes, gene gains and losses, and effector gene turnover.</title>
        <authorList>
            <person name="Gomez Luciano L.B."/>
            <person name="Jason Tsai I."/>
            <person name="Chuma I."/>
            <person name="Tosa Y."/>
            <person name="Chen Y.H."/>
            <person name="Li J.Y."/>
            <person name="Li M.Y."/>
            <person name="Jade Lu M.Y."/>
            <person name="Nakayashiki H."/>
            <person name="Li W.H."/>
        </authorList>
    </citation>
    <scope>NUCLEOTIDE SEQUENCE [LARGE SCALE GENOMIC DNA]</scope>
    <source>
        <strain evidence="9">MZ5-1-6</strain>
    </source>
</reference>
<dbReference type="InterPro" id="IPR017423">
    <property type="entry name" value="TRM6"/>
</dbReference>
<protein>
    <recommendedName>
        <fullName evidence="3">tRNA (adenine(58)-N(1))-methyltransferase non-catalytic subunit TRM6</fullName>
    </recommendedName>
    <alternativeName>
        <fullName evidence="6">tRNA(m1A58)-methyltransferase subunit TRM6</fullName>
    </alternativeName>
</protein>
<dbReference type="AlphaFoldDB" id="A0A4P7NLJ9"/>